<protein>
    <submittedName>
        <fullName evidence="2">Uncharacterized protein</fullName>
    </submittedName>
</protein>
<organism evidence="2 3">
    <name type="scientific">Haematococcus lacustris</name>
    <name type="common">Green alga</name>
    <name type="synonym">Haematococcus pluvialis</name>
    <dbReference type="NCBI Taxonomy" id="44745"/>
    <lineage>
        <taxon>Eukaryota</taxon>
        <taxon>Viridiplantae</taxon>
        <taxon>Chlorophyta</taxon>
        <taxon>core chlorophytes</taxon>
        <taxon>Chlorophyceae</taxon>
        <taxon>CS clade</taxon>
        <taxon>Chlamydomonadales</taxon>
        <taxon>Haematococcaceae</taxon>
        <taxon>Haematococcus</taxon>
    </lineage>
</organism>
<accession>A0A699ZZZ2</accession>
<feature type="region of interest" description="Disordered" evidence="1">
    <location>
        <begin position="113"/>
        <end position="132"/>
    </location>
</feature>
<comment type="caution">
    <text evidence="2">The sequence shown here is derived from an EMBL/GenBank/DDBJ whole genome shotgun (WGS) entry which is preliminary data.</text>
</comment>
<gene>
    <name evidence="2" type="ORF">HaLaN_21872</name>
</gene>
<evidence type="ECO:0000313" key="3">
    <source>
        <dbReference type="Proteomes" id="UP000485058"/>
    </source>
</evidence>
<feature type="compositionally biased region" description="Low complexity" evidence="1">
    <location>
        <begin position="119"/>
        <end position="132"/>
    </location>
</feature>
<reference evidence="2 3" key="1">
    <citation type="submission" date="2020-02" db="EMBL/GenBank/DDBJ databases">
        <title>Draft genome sequence of Haematococcus lacustris strain NIES-144.</title>
        <authorList>
            <person name="Morimoto D."/>
            <person name="Nakagawa S."/>
            <person name="Yoshida T."/>
            <person name="Sawayama S."/>
        </authorList>
    </citation>
    <scope>NUCLEOTIDE SEQUENCE [LARGE SCALE GENOMIC DNA]</scope>
    <source>
        <strain evidence="2 3">NIES-144</strain>
    </source>
</reference>
<dbReference type="AlphaFoldDB" id="A0A699ZZZ2"/>
<evidence type="ECO:0000256" key="1">
    <source>
        <dbReference type="SAM" id="MobiDB-lite"/>
    </source>
</evidence>
<name>A0A699ZZZ2_HAELA</name>
<evidence type="ECO:0000313" key="2">
    <source>
        <dbReference type="EMBL" id="GFH24138.1"/>
    </source>
</evidence>
<proteinExistence type="predicted"/>
<keyword evidence="3" id="KW-1185">Reference proteome</keyword>
<sequence>MQRNAGFITMRADDWKKAYVTFARPGHLPPAPAPAAPATPQRMLATIRKYKLGPKTKFLRHRLAAVTAPAALEAPMQLEPNEQPGYEAGRLHSCWWRWRLAKQLVVQPQAANITGRGDQSSSSANQANHQQSVGMVVLVTPRKAMERHPAPPLEPSVGLWPHHKGPGLAVSWGLEPPTWPMGGAMQDDPV</sequence>
<dbReference type="Proteomes" id="UP000485058">
    <property type="component" value="Unassembled WGS sequence"/>
</dbReference>
<dbReference type="EMBL" id="BLLF01002453">
    <property type="protein sequence ID" value="GFH24138.1"/>
    <property type="molecule type" value="Genomic_DNA"/>
</dbReference>